<organism evidence="1 2">
    <name type="scientific">Geovibrio thiophilus</name>
    <dbReference type="NCBI Taxonomy" id="139438"/>
    <lineage>
        <taxon>Bacteria</taxon>
        <taxon>Pseudomonadati</taxon>
        <taxon>Deferribacterota</taxon>
        <taxon>Deferribacteres</taxon>
        <taxon>Deferribacterales</taxon>
        <taxon>Geovibrionaceae</taxon>
        <taxon>Geovibrio</taxon>
    </lineage>
</organism>
<dbReference type="RefSeq" id="WP_128467493.1">
    <property type="nucleotide sequence ID" value="NZ_CP035108.1"/>
</dbReference>
<dbReference type="Gene3D" id="1.50.10.10">
    <property type="match status" value="1"/>
</dbReference>
<proteinExistence type="predicted"/>
<dbReference type="AlphaFoldDB" id="A0A410K1R6"/>
<dbReference type="OrthoDB" id="7061936at2"/>
<keyword evidence="2" id="KW-1185">Reference proteome</keyword>
<dbReference type="GO" id="GO:0005975">
    <property type="term" value="P:carbohydrate metabolic process"/>
    <property type="evidence" value="ECO:0007669"/>
    <property type="project" value="InterPro"/>
</dbReference>
<evidence type="ECO:0000313" key="2">
    <source>
        <dbReference type="Proteomes" id="UP000287502"/>
    </source>
</evidence>
<accession>A0A410K1R6</accession>
<dbReference type="SUPFAM" id="SSF48208">
    <property type="entry name" value="Six-hairpin glycosidases"/>
    <property type="match status" value="1"/>
</dbReference>
<evidence type="ECO:0008006" key="3">
    <source>
        <dbReference type="Google" id="ProtNLM"/>
    </source>
</evidence>
<dbReference type="KEGG" id="gtl:EP073_12470"/>
<protein>
    <recommendedName>
        <fullName evidence="3">Agl cluster protein AglQ</fullName>
    </recommendedName>
</protein>
<dbReference type="InterPro" id="IPR008928">
    <property type="entry name" value="6-hairpin_glycosidase_sf"/>
</dbReference>
<dbReference type="EMBL" id="CP035108">
    <property type="protein sequence ID" value="QAR34188.1"/>
    <property type="molecule type" value="Genomic_DNA"/>
</dbReference>
<evidence type="ECO:0000313" key="1">
    <source>
        <dbReference type="EMBL" id="QAR34188.1"/>
    </source>
</evidence>
<dbReference type="Proteomes" id="UP000287502">
    <property type="component" value="Chromosome"/>
</dbReference>
<gene>
    <name evidence="1" type="ORF">EP073_12470</name>
</gene>
<name>A0A410K1R6_9BACT</name>
<reference evidence="1 2" key="1">
    <citation type="submission" date="2019-01" db="EMBL/GenBank/DDBJ databases">
        <title>Geovibrio thiophilus DSM 11263, complete genome.</title>
        <authorList>
            <person name="Spring S."/>
            <person name="Bunk B."/>
            <person name="Sproer C."/>
        </authorList>
    </citation>
    <scope>NUCLEOTIDE SEQUENCE [LARGE SCALE GENOMIC DNA]</scope>
    <source>
        <strain evidence="1 2">DSM 11263</strain>
    </source>
</reference>
<dbReference type="InterPro" id="IPR012341">
    <property type="entry name" value="6hp_glycosidase-like_sf"/>
</dbReference>
<sequence>MEIQNSDGSFPPGTNVYYNDPETPVRNTSHWLMILLKVYTYTNDDKYKIAAAKAVDYLLSKEVRPMGASFWCRKNPHKDFCNGTVGQAFTLDALAQAYEVLQMEAVKNLADEVFLLHPFDEKNALWRSVAVDGSYLPIDPTFNHQLWFAVAGAELWRVGKNEEIGRRVRLFLDALHRNMNVHKFGHKGLIYHYVSRHHSFRKKGIIPHLKTLKLLIGQQRKNEIIRAIRYHCFNLWAFPILKNVFSENDFWYSKKFKSTFNYIFSNDFTKHEESLGLKKPNSVYKFENINIYEAYTILAFCDIEDKEQIVEELLSTHFEQEYDSETDMVNRLAADKLTQAARVYEATRLPNLELKLKNLNIADRQEG</sequence>